<dbReference type="AlphaFoldDB" id="A0A7W1WMZ7"/>
<gene>
    <name evidence="1" type="ORF">H1191_00420</name>
</gene>
<dbReference type="EMBL" id="JACEIQ010000001">
    <property type="protein sequence ID" value="MBA4492776.1"/>
    <property type="molecule type" value="Genomic_DNA"/>
</dbReference>
<evidence type="ECO:0000313" key="2">
    <source>
        <dbReference type="Proteomes" id="UP000535491"/>
    </source>
</evidence>
<keyword evidence="2" id="KW-1185">Reference proteome</keyword>
<reference evidence="1 2" key="1">
    <citation type="submission" date="2020-07" db="EMBL/GenBank/DDBJ databases">
        <authorList>
            <person name="Feng H."/>
        </authorList>
    </citation>
    <scope>NUCLEOTIDE SEQUENCE [LARGE SCALE GENOMIC DNA]</scope>
    <source>
        <strain evidence="2">s-10</strain>
    </source>
</reference>
<dbReference type="RefSeq" id="WP_181750014.1">
    <property type="nucleotide sequence ID" value="NZ_JACEIQ010000001.1"/>
</dbReference>
<accession>A0A7W1WMZ7</accession>
<name>A0A7W1WMZ7_9BACL</name>
<organism evidence="1 2">
    <name type="scientific">Paenactinomyces guangxiensis</name>
    <dbReference type="NCBI Taxonomy" id="1490290"/>
    <lineage>
        <taxon>Bacteria</taxon>
        <taxon>Bacillati</taxon>
        <taxon>Bacillota</taxon>
        <taxon>Bacilli</taxon>
        <taxon>Bacillales</taxon>
        <taxon>Thermoactinomycetaceae</taxon>
        <taxon>Paenactinomyces</taxon>
    </lineage>
</organism>
<keyword evidence="1" id="KW-0946">Virion</keyword>
<keyword evidence="1" id="KW-0167">Capsid protein</keyword>
<sequence>MYWNYPYGMVSHAGAVTQQRQERDRDRIFSEDFLQRNIGKRVTVYMTFDASSQWRDKVFTGVLRRVGRDFFVIRDQKTGRDIMLLNINLDYIVFEEQTSGMSDETN</sequence>
<proteinExistence type="predicted"/>
<evidence type="ECO:0000313" key="1">
    <source>
        <dbReference type="EMBL" id="MBA4492776.1"/>
    </source>
</evidence>
<dbReference type="Proteomes" id="UP000535491">
    <property type="component" value="Unassembled WGS sequence"/>
</dbReference>
<dbReference type="Pfam" id="PF09671">
    <property type="entry name" value="Spore_GerQ"/>
    <property type="match status" value="1"/>
</dbReference>
<dbReference type="InterPro" id="IPR014099">
    <property type="entry name" value="Spore_coat_GerQ"/>
</dbReference>
<comment type="caution">
    <text evidence="1">The sequence shown here is derived from an EMBL/GenBank/DDBJ whole genome shotgun (WGS) entry which is preliminary data.</text>
</comment>
<protein>
    <submittedName>
        <fullName evidence="1">Spore coat protein GerQ</fullName>
    </submittedName>
</protein>